<gene>
    <name evidence="2" type="ORF">ACFPM4_16855</name>
</gene>
<feature type="transmembrane region" description="Helical" evidence="1">
    <location>
        <begin position="39"/>
        <end position="62"/>
    </location>
</feature>
<keyword evidence="1" id="KW-1133">Transmembrane helix</keyword>
<comment type="caution">
    <text evidence="2">The sequence shown here is derived from an EMBL/GenBank/DDBJ whole genome shotgun (WGS) entry which is preliminary data.</text>
</comment>
<dbReference type="Proteomes" id="UP001596147">
    <property type="component" value="Unassembled WGS sequence"/>
</dbReference>
<dbReference type="RefSeq" id="WP_382354374.1">
    <property type="nucleotide sequence ID" value="NZ_JBHSMC010000026.1"/>
</dbReference>
<keyword evidence="3" id="KW-1185">Reference proteome</keyword>
<evidence type="ECO:0000256" key="1">
    <source>
        <dbReference type="SAM" id="Phobius"/>
    </source>
</evidence>
<dbReference type="EMBL" id="JBHSMC010000026">
    <property type="protein sequence ID" value="MFC5466392.1"/>
    <property type="molecule type" value="Genomic_DNA"/>
</dbReference>
<evidence type="ECO:0000313" key="2">
    <source>
        <dbReference type="EMBL" id="MFC5466392.1"/>
    </source>
</evidence>
<sequence>MKFSTAKWMALIFVAIAVIFIGLYFYLDAQDSMIPLLRLLVRPVGAGTLLFAAFIMLASLMAQRKKQEQITIQNFLGSFLILVCLIGVRLIGNSLK</sequence>
<evidence type="ECO:0000313" key="3">
    <source>
        <dbReference type="Proteomes" id="UP001596147"/>
    </source>
</evidence>
<name>A0ABW0LN17_9BACI</name>
<accession>A0ABW0LN17</accession>
<feature type="transmembrane region" description="Helical" evidence="1">
    <location>
        <begin position="74"/>
        <end position="92"/>
    </location>
</feature>
<protein>
    <submittedName>
        <fullName evidence="2">Uncharacterized protein</fullName>
    </submittedName>
</protein>
<proteinExistence type="predicted"/>
<keyword evidence="1" id="KW-0472">Membrane</keyword>
<feature type="transmembrane region" description="Helical" evidence="1">
    <location>
        <begin position="7"/>
        <end position="27"/>
    </location>
</feature>
<keyword evidence="1" id="KW-0812">Transmembrane</keyword>
<organism evidence="2 3">
    <name type="scientific">Lederbergia graminis</name>
    <dbReference type="NCBI Taxonomy" id="735518"/>
    <lineage>
        <taxon>Bacteria</taxon>
        <taxon>Bacillati</taxon>
        <taxon>Bacillota</taxon>
        <taxon>Bacilli</taxon>
        <taxon>Bacillales</taxon>
        <taxon>Bacillaceae</taxon>
        <taxon>Lederbergia</taxon>
    </lineage>
</organism>
<reference evidence="3" key="1">
    <citation type="journal article" date="2019" name="Int. J. Syst. Evol. Microbiol.">
        <title>The Global Catalogue of Microorganisms (GCM) 10K type strain sequencing project: providing services to taxonomists for standard genome sequencing and annotation.</title>
        <authorList>
            <consortium name="The Broad Institute Genomics Platform"/>
            <consortium name="The Broad Institute Genome Sequencing Center for Infectious Disease"/>
            <person name="Wu L."/>
            <person name="Ma J."/>
        </authorList>
    </citation>
    <scope>NUCLEOTIDE SEQUENCE [LARGE SCALE GENOMIC DNA]</scope>
    <source>
        <strain evidence="3">CGMCC 1.12237</strain>
    </source>
</reference>